<accession>A0A4C1V8F9</accession>
<name>A0A4C1V8F9_EUMVA</name>
<comment type="caution">
    <text evidence="1">The sequence shown here is derived from an EMBL/GenBank/DDBJ whole genome shotgun (WGS) entry which is preliminary data.</text>
</comment>
<dbReference type="EMBL" id="BGZK01000283">
    <property type="protein sequence ID" value="GBP34035.1"/>
    <property type="molecule type" value="Genomic_DNA"/>
</dbReference>
<organism evidence="1 2">
    <name type="scientific">Eumeta variegata</name>
    <name type="common">Bagworm moth</name>
    <name type="synonym">Eumeta japonica</name>
    <dbReference type="NCBI Taxonomy" id="151549"/>
    <lineage>
        <taxon>Eukaryota</taxon>
        <taxon>Metazoa</taxon>
        <taxon>Ecdysozoa</taxon>
        <taxon>Arthropoda</taxon>
        <taxon>Hexapoda</taxon>
        <taxon>Insecta</taxon>
        <taxon>Pterygota</taxon>
        <taxon>Neoptera</taxon>
        <taxon>Endopterygota</taxon>
        <taxon>Lepidoptera</taxon>
        <taxon>Glossata</taxon>
        <taxon>Ditrysia</taxon>
        <taxon>Tineoidea</taxon>
        <taxon>Psychidae</taxon>
        <taxon>Oiketicinae</taxon>
        <taxon>Eumeta</taxon>
    </lineage>
</organism>
<keyword evidence="2" id="KW-1185">Reference proteome</keyword>
<evidence type="ECO:0000313" key="1">
    <source>
        <dbReference type="EMBL" id="GBP34035.1"/>
    </source>
</evidence>
<gene>
    <name evidence="1" type="ORF">EVAR_94047_1</name>
</gene>
<dbReference type="AlphaFoldDB" id="A0A4C1V8F9"/>
<proteinExistence type="predicted"/>
<sequence length="74" mass="8439">MSQSVFDMDNISNHEHLVLMVGLRIDEELRLANLGRRNNASEHQVSIEVQNFTSDMPTHMLCIIVDYRRGAVLG</sequence>
<reference evidence="1 2" key="1">
    <citation type="journal article" date="2019" name="Commun. Biol.">
        <title>The bagworm genome reveals a unique fibroin gene that provides high tensile strength.</title>
        <authorList>
            <person name="Kono N."/>
            <person name="Nakamura H."/>
            <person name="Ohtoshi R."/>
            <person name="Tomita M."/>
            <person name="Numata K."/>
            <person name="Arakawa K."/>
        </authorList>
    </citation>
    <scope>NUCLEOTIDE SEQUENCE [LARGE SCALE GENOMIC DNA]</scope>
</reference>
<dbReference type="Proteomes" id="UP000299102">
    <property type="component" value="Unassembled WGS sequence"/>
</dbReference>
<protein>
    <submittedName>
        <fullName evidence="1">Uncharacterized protein</fullName>
    </submittedName>
</protein>
<evidence type="ECO:0000313" key="2">
    <source>
        <dbReference type="Proteomes" id="UP000299102"/>
    </source>
</evidence>